<dbReference type="Gene3D" id="3.40.50.300">
    <property type="entry name" value="P-loop containing nucleotide triphosphate hydrolases"/>
    <property type="match status" value="2"/>
</dbReference>
<dbReference type="InterPro" id="IPR051162">
    <property type="entry name" value="T4SS_component"/>
</dbReference>
<dbReference type="EMBL" id="JACHWJ010000004">
    <property type="protein sequence ID" value="MBB2958844.1"/>
    <property type="molecule type" value="Genomic_DNA"/>
</dbReference>
<keyword evidence="5" id="KW-1185">Reference proteome</keyword>
<organism evidence="4 5">
    <name type="scientific">Pseudoclavibacter helvolus</name>
    <dbReference type="NCBI Taxonomy" id="255205"/>
    <lineage>
        <taxon>Bacteria</taxon>
        <taxon>Bacillati</taxon>
        <taxon>Actinomycetota</taxon>
        <taxon>Actinomycetes</taxon>
        <taxon>Micrococcales</taxon>
        <taxon>Microbacteriaceae</taxon>
        <taxon>Pseudoclavibacter</taxon>
    </lineage>
</organism>
<dbReference type="InterPro" id="IPR033186">
    <property type="entry name" value="HerA_C"/>
</dbReference>
<dbReference type="AlphaFoldDB" id="A0A7W4URJ0"/>
<dbReference type="Proteomes" id="UP000545286">
    <property type="component" value="Unassembled WGS sequence"/>
</dbReference>
<dbReference type="PANTHER" id="PTHR30121">
    <property type="entry name" value="UNCHARACTERIZED PROTEIN YJGR-RELATED"/>
    <property type="match status" value="1"/>
</dbReference>
<feature type="compositionally biased region" description="Low complexity" evidence="2">
    <location>
        <begin position="560"/>
        <end position="571"/>
    </location>
</feature>
<dbReference type="SUPFAM" id="SSF52540">
    <property type="entry name" value="P-loop containing nucleoside triphosphate hydrolases"/>
    <property type="match status" value="1"/>
</dbReference>
<feature type="coiled-coil region" evidence="1">
    <location>
        <begin position="1"/>
        <end position="28"/>
    </location>
</feature>
<protein>
    <recommendedName>
        <fullName evidence="3">AAA+ ATPase domain-containing protein</fullName>
    </recommendedName>
</protein>
<keyword evidence="1" id="KW-0175">Coiled coil</keyword>
<reference evidence="4 5" key="1">
    <citation type="submission" date="2020-08" db="EMBL/GenBank/DDBJ databases">
        <title>Sequencing the genomes of 1000 actinobacteria strains.</title>
        <authorList>
            <person name="Klenk H.-P."/>
        </authorList>
    </citation>
    <scope>NUCLEOTIDE SEQUENCE [LARGE SCALE GENOMIC DNA]</scope>
    <source>
        <strain evidence="4 5">DSM 20419</strain>
    </source>
</reference>
<comment type="caution">
    <text evidence="4">The sequence shown here is derived from an EMBL/GenBank/DDBJ whole genome shotgun (WGS) entry which is preliminary data.</text>
</comment>
<name>A0A7W4URJ0_9MICO</name>
<dbReference type="Pfam" id="PF05872">
    <property type="entry name" value="HerA_C"/>
    <property type="match status" value="1"/>
</dbReference>
<dbReference type="InterPro" id="IPR027417">
    <property type="entry name" value="P-loop_NTPase"/>
</dbReference>
<proteinExistence type="predicted"/>
<feature type="domain" description="AAA+ ATPase" evidence="3">
    <location>
        <begin position="121"/>
        <end position="429"/>
    </location>
</feature>
<dbReference type="SMART" id="SM00382">
    <property type="entry name" value="AAA"/>
    <property type="match status" value="1"/>
</dbReference>
<evidence type="ECO:0000256" key="1">
    <source>
        <dbReference type="SAM" id="Coils"/>
    </source>
</evidence>
<dbReference type="PANTHER" id="PTHR30121:SF6">
    <property type="entry name" value="SLR6007 PROTEIN"/>
    <property type="match status" value="1"/>
</dbReference>
<evidence type="ECO:0000313" key="5">
    <source>
        <dbReference type="Proteomes" id="UP000545286"/>
    </source>
</evidence>
<evidence type="ECO:0000313" key="4">
    <source>
        <dbReference type="EMBL" id="MBB2958844.1"/>
    </source>
</evidence>
<evidence type="ECO:0000256" key="2">
    <source>
        <dbReference type="SAM" id="MobiDB-lite"/>
    </source>
</evidence>
<dbReference type="RefSeq" id="WP_183625981.1">
    <property type="nucleotide sequence ID" value="NZ_JACHWJ010000004.1"/>
</dbReference>
<gene>
    <name evidence="4" type="ORF">FHX72_002990</name>
</gene>
<accession>A0A7W4URJ0</accession>
<dbReference type="InterPro" id="IPR003593">
    <property type="entry name" value="AAA+_ATPase"/>
</dbReference>
<sequence length="611" mass="64327">MTDADARIEAARRALEEATAALAAAEAEAAAAEPAAAEPAAGVPAAAEAAVADAEAAEAVAPPAEPVAAATVTEVLGPLDAQQLEAVRAGYAFEAPALEIGAIVNGEAVPGVPVRIPLAMTNRHGLVAGATGTGKTKTLQVLAEQLSAAGVPVFAADIKGDLSGIATPGEPNDKLLARTRGIGQDWAPAAAPTEVFSLGGRGIGVPIRATVSSFGPLMLSKVLGLNKTQESSLGLVFHFADEQGLALVDLSDLRTVLQYLTSAEGKAELEGIGGLSKQTVGVILRELVNFSEQGADIFFGETEIDTREFLRVTNDGRGVVSLLELPGVASNPALFSTFLMWLLADLFNELPEVGDLDKPKLVFFFDEAHLLFSGASKAFVEQITQTVRLIRSKGVGIFFVTQTPKDVPDDVLAQLGSRIQHQLRAHTPDDATALRQTVRTYPKSGYDLEEVLTQLATGEAIVTVMNEKGAPSPVAWTRLRAPQASMSPTAEAGLQQLVASSSLYPRYSQVLDPQSAHEVLTAKMNAAAERERAEAAALEAEKQAAKDAKERERAEKAARSRTQTRTTTTSRSRQDAGSGNVVSDMLGSRTGQTIVREVVRGVFGTLFKKRR</sequence>
<feature type="compositionally biased region" description="Basic and acidic residues" evidence="2">
    <location>
        <begin position="535"/>
        <end position="558"/>
    </location>
</feature>
<feature type="region of interest" description="Disordered" evidence="2">
    <location>
        <begin position="535"/>
        <end position="585"/>
    </location>
</feature>
<evidence type="ECO:0000259" key="3">
    <source>
        <dbReference type="SMART" id="SM00382"/>
    </source>
</evidence>